<evidence type="ECO:0000313" key="2">
    <source>
        <dbReference type="EMBL" id="KAL2837797.1"/>
    </source>
</evidence>
<feature type="chain" id="PRO_5046933183" description="ABM domain-containing protein" evidence="1">
    <location>
        <begin position="19"/>
        <end position="130"/>
    </location>
</feature>
<sequence length="130" mass="13923">MKLTGTLLGLAAISAAVAEDFNPNHAVNFAVTMRAKPGKMKQATEAFDKQTAAFRAMNPPGQTALWAYPSGNDIIVTIEQYVNKEAAIAWAVNQTHVDGVMGVIGLMDVFSAKMYSNVNIGLGDILPHIF</sequence>
<evidence type="ECO:0000256" key="1">
    <source>
        <dbReference type="SAM" id="SignalP"/>
    </source>
</evidence>
<evidence type="ECO:0008006" key="4">
    <source>
        <dbReference type="Google" id="ProtNLM"/>
    </source>
</evidence>
<proteinExistence type="predicted"/>
<gene>
    <name evidence="2" type="ORF">BJY01DRAFT_251307</name>
</gene>
<keyword evidence="3" id="KW-1185">Reference proteome</keyword>
<reference evidence="2 3" key="1">
    <citation type="submission" date="2024-07" db="EMBL/GenBank/DDBJ databases">
        <title>Section-level genome sequencing and comparative genomics of Aspergillus sections Usti and Cavernicolus.</title>
        <authorList>
            <consortium name="Lawrence Berkeley National Laboratory"/>
            <person name="Nybo J.L."/>
            <person name="Vesth T.C."/>
            <person name="Theobald S."/>
            <person name="Frisvad J.C."/>
            <person name="Larsen T.O."/>
            <person name="Kjaerboelling I."/>
            <person name="Rothschild-Mancinelli K."/>
            <person name="Lyhne E.K."/>
            <person name="Kogle M.E."/>
            <person name="Barry K."/>
            <person name="Clum A."/>
            <person name="Na H."/>
            <person name="Ledsgaard L."/>
            <person name="Lin J."/>
            <person name="Lipzen A."/>
            <person name="Kuo A."/>
            <person name="Riley R."/>
            <person name="Mondo S."/>
            <person name="Labutti K."/>
            <person name="Haridas S."/>
            <person name="Pangalinan J."/>
            <person name="Salamov A.A."/>
            <person name="Simmons B.A."/>
            <person name="Magnuson J.K."/>
            <person name="Chen J."/>
            <person name="Drula E."/>
            <person name="Henrissat B."/>
            <person name="Wiebenga A."/>
            <person name="Lubbers R.J."/>
            <person name="Gomes A.C."/>
            <person name="Makela M.R."/>
            <person name="Stajich J."/>
            <person name="Grigoriev I.V."/>
            <person name="Mortensen U.H."/>
            <person name="De Vries R.P."/>
            <person name="Baker S.E."/>
            <person name="Andersen M.R."/>
        </authorList>
    </citation>
    <scope>NUCLEOTIDE SEQUENCE [LARGE SCALE GENOMIC DNA]</scope>
    <source>
        <strain evidence="2 3">CBS 123904</strain>
    </source>
</reference>
<feature type="signal peptide" evidence="1">
    <location>
        <begin position="1"/>
        <end position="18"/>
    </location>
</feature>
<keyword evidence="1" id="KW-0732">Signal</keyword>
<dbReference type="Proteomes" id="UP001610446">
    <property type="component" value="Unassembled WGS sequence"/>
</dbReference>
<dbReference type="EMBL" id="JBFXLU010000155">
    <property type="protein sequence ID" value="KAL2837797.1"/>
    <property type="molecule type" value="Genomic_DNA"/>
</dbReference>
<organism evidence="2 3">
    <name type="scientific">Aspergillus pseudoustus</name>
    <dbReference type="NCBI Taxonomy" id="1810923"/>
    <lineage>
        <taxon>Eukaryota</taxon>
        <taxon>Fungi</taxon>
        <taxon>Dikarya</taxon>
        <taxon>Ascomycota</taxon>
        <taxon>Pezizomycotina</taxon>
        <taxon>Eurotiomycetes</taxon>
        <taxon>Eurotiomycetidae</taxon>
        <taxon>Eurotiales</taxon>
        <taxon>Aspergillaceae</taxon>
        <taxon>Aspergillus</taxon>
        <taxon>Aspergillus subgen. Nidulantes</taxon>
    </lineage>
</organism>
<dbReference type="SUPFAM" id="SSF54909">
    <property type="entry name" value="Dimeric alpha+beta barrel"/>
    <property type="match status" value="1"/>
</dbReference>
<name>A0ABR4JDI2_9EURO</name>
<evidence type="ECO:0000313" key="3">
    <source>
        <dbReference type="Proteomes" id="UP001610446"/>
    </source>
</evidence>
<accession>A0ABR4JDI2</accession>
<dbReference type="InterPro" id="IPR011008">
    <property type="entry name" value="Dimeric_a/b-barrel"/>
</dbReference>
<protein>
    <recommendedName>
        <fullName evidence="4">ABM domain-containing protein</fullName>
    </recommendedName>
</protein>
<comment type="caution">
    <text evidence="2">The sequence shown here is derived from an EMBL/GenBank/DDBJ whole genome shotgun (WGS) entry which is preliminary data.</text>
</comment>